<feature type="domain" description="F-box" evidence="1">
    <location>
        <begin position="108"/>
        <end position="155"/>
    </location>
</feature>
<dbReference type="Gene3D" id="1.20.1280.50">
    <property type="match status" value="1"/>
</dbReference>
<dbReference type="SMART" id="SM00256">
    <property type="entry name" value="FBOX"/>
    <property type="match status" value="1"/>
</dbReference>
<reference evidence="2" key="1">
    <citation type="submission" date="2021-06" db="EMBL/GenBank/DDBJ databases">
        <authorList>
            <person name="Kallberg Y."/>
            <person name="Tangrot J."/>
            <person name="Rosling A."/>
        </authorList>
    </citation>
    <scope>NUCLEOTIDE SEQUENCE</scope>
    <source>
        <strain evidence="2">CL551</strain>
    </source>
</reference>
<dbReference type="InterPro" id="IPR036047">
    <property type="entry name" value="F-box-like_dom_sf"/>
</dbReference>
<evidence type="ECO:0000259" key="1">
    <source>
        <dbReference type="PROSITE" id="PS50181"/>
    </source>
</evidence>
<comment type="caution">
    <text evidence="2">The sequence shown here is derived from an EMBL/GenBank/DDBJ whole genome shotgun (WGS) entry which is preliminary data.</text>
</comment>
<dbReference type="CDD" id="cd09917">
    <property type="entry name" value="F-box_SF"/>
    <property type="match status" value="1"/>
</dbReference>
<keyword evidence="3" id="KW-1185">Reference proteome</keyword>
<sequence>MSYSQLNDSQITKNPLIPSINEIQSSSSNRLGKITKDTHVLHEENTDNSGVIGRNVNPRCKKHCQHEYQKRMKELSKNRAIYLKKRKAQYKSRRRAEKRRLLRNPQPIPYALRLPVETFTRVCSYLPPSDLYSLTRVCKQWRSWLDAPENKYTQEIWAHSQSGKRFQAGSLIASSVQMPKLTNIVATRIPWSDVAGIVTVSTQDVRGRNLELPKQTIAVASDISTVTDICALTNRLMNLNYYSSFEKEIDALTTSY</sequence>
<gene>
    <name evidence="2" type="ORF">AMORRO_LOCUS789</name>
</gene>
<accession>A0A9N8YV63</accession>
<dbReference type="Proteomes" id="UP000789342">
    <property type="component" value="Unassembled WGS sequence"/>
</dbReference>
<name>A0A9N8YV63_9GLOM</name>
<proteinExistence type="predicted"/>
<evidence type="ECO:0000313" key="3">
    <source>
        <dbReference type="Proteomes" id="UP000789342"/>
    </source>
</evidence>
<dbReference type="SUPFAM" id="SSF81383">
    <property type="entry name" value="F-box domain"/>
    <property type="match status" value="1"/>
</dbReference>
<dbReference type="InterPro" id="IPR001810">
    <property type="entry name" value="F-box_dom"/>
</dbReference>
<dbReference type="EMBL" id="CAJVPV010000251">
    <property type="protein sequence ID" value="CAG8448806.1"/>
    <property type="molecule type" value="Genomic_DNA"/>
</dbReference>
<dbReference type="PROSITE" id="PS50181">
    <property type="entry name" value="FBOX"/>
    <property type="match status" value="1"/>
</dbReference>
<organism evidence="2 3">
    <name type="scientific">Acaulospora morrowiae</name>
    <dbReference type="NCBI Taxonomy" id="94023"/>
    <lineage>
        <taxon>Eukaryota</taxon>
        <taxon>Fungi</taxon>
        <taxon>Fungi incertae sedis</taxon>
        <taxon>Mucoromycota</taxon>
        <taxon>Glomeromycotina</taxon>
        <taxon>Glomeromycetes</taxon>
        <taxon>Diversisporales</taxon>
        <taxon>Acaulosporaceae</taxon>
        <taxon>Acaulospora</taxon>
    </lineage>
</organism>
<evidence type="ECO:0000313" key="2">
    <source>
        <dbReference type="EMBL" id="CAG8448806.1"/>
    </source>
</evidence>
<dbReference type="AlphaFoldDB" id="A0A9N8YV63"/>
<protein>
    <submittedName>
        <fullName evidence="2">17261_t:CDS:1</fullName>
    </submittedName>
</protein>
<dbReference type="Pfam" id="PF12937">
    <property type="entry name" value="F-box-like"/>
    <property type="match status" value="1"/>
</dbReference>